<sequence>MASCFGEDRNEVLDKFPCDPSGKIKSCCARSDACASNGLCVSSSDDVLSPYFISGCTDENWDDPTCITECQGNGNGVVPCGTGKFCCYGYGGCDCNNSTQVFTLDPVKIITTIPTDASRVEEKTTAISSDATTETGSSTVQSTVTHTNTSAAESSSSSIEGGSNNALPIGLGVGIRAGVVLIGLGVGLWLWRRKKSRASKPAVVSDDDMVKPPVENANTANYGHYQPVKPVEMSANADRVELP</sequence>
<evidence type="ECO:0000313" key="3">
    <source>
        <dbReference type="EMBL" id="KPA43657.1"/>
    </source>
</evidence>
<protein>
    <recommendedName>
        <fullName evidence="5">Mid2 domain-containing protein</fullName>
    </recommendedName>
</protein>
<keyword evidence="2" id="KW-0812">Transmembrane</keyword>
<proteinExistence type="predicted"/>
<evidence type="ECO:0000256" key="2">
    <source>
        <dbReference type="SAM" id="Phobius"/>
    </source>
</evidence>
<feature type="transmembrane region" description="Helical" evidence="2">
    <location>
        <begin position="166"/>
        <end position="191"/>
    </location>
</feature>
<dbReference type="AlphaFoldDB" id="A0A0N0DG84"/>
<feature type="region of interest" description="Disordered" evidence="1">
    <location>
        <begin position="121"/>
        <end position="161"/>
    </location>
</feature>
<gene>
    <name evidence="3" type="ORF">FLAG1_03401</name>
</gene>
<keyword evidence="2" id="KW-0472">Membrane</keyword>
<reference evidence="3 4" key="1">
    <citation type="submission" date="2015-04" db="EMBL/GenBank/DDBJ databases">
        <title>The draft genome sequence of Fusarium langsethiae, a T-2/HT-2 mycotoxin producer.</title>
        <authorList>
            <person name="Lysoe E."/>
            <person name="Divon H.H."/>
            <person name="Terzi V."/>
            <person name="Orru L."/>
            <person name="Lamontanara A."/>
            <person name="Kolseth A.-K."/>
            <person name="Frandsen R.J."/>
            <person name="Nielsen K."/>
            <person name="Thrane U."/>
        </authorList>
    </citation>
    <scope>NUCLEOTIDE SEQUENCE [LARGE SCALE GENOMIC DNA]</scope>
    <source>
        <strain evidence="3 4">Fl201059</strain>
    </source>
</reference>
<evidence type="ECO:0008006" key="5">
    <source>
        <dbReference type="Google" id="ProtNLM"/>
    </source>
</evidence>
<name>A0A0N0DG84_FUSLA</name>
<feature type="compositionally biased region" description="Low complexity" evidence="1">
    <location>
        <begin position="150"/>
        <end position="161"/>
    </location>
</feature>
<evidence type="ECO:0000313" key="4">
    <source>
        <dbReference type="Proteomes" id="UP000037904"/>
    </source>
</evidence>
<keyword evidence="4" id="KW-1185">Reference proteome</keyword>
<accession>A0A0N0DG84</accession>
<dbReference type="EMBL" id="JXCE01000038">
    <property type="protein sequence ID" value="KPA43657.1"/>
    <property type="molecule type" value="Genomic_DNA"/>
</dbReference>
<evidence type="ECO:0000256" key="1">
    <source>
        <dbReference type="SAM" id="MobiDB-lite"/>
    </source>
</evidence>
<dbReference type="Proteomes" id="UP000037904">
    <property type="component" value="Unassembled WGS sequence"/>
</dbReference>
<feature type="compositionally biased region" description="Polar residues" evidence="1">
    <location>
        <begin position="125"/>
        <end position="149"/>
    </location>
</feature>
<comment type="caution">
    <text evidence="3">The sequence shown here is derived from an EMBL/GenBank/DDBJ whole genome shotgun (WGS) entry which is preliminary data.</text>
</comment>
<organism evidence="3 4">
    <name type="scientific">Fusarium langsethiae</name>
    <dbReference type="NCBI Taxonomy" id="179993"/>
    <lineage>
        <taxon>Eukaryota</taxon>
        <taxon>Fungi</taxon>
        <taxon>Dikarya</taxon>
        <taxon>Ascomycota</taxon>
        <taxon>Pezizomycotina</taxon>
        <taxon>Sordariomycetes</taxon>
        <taxon>Hypocreomycetidae</taxon>
        <taxon>Hypocreales</taxon>
        <taxon>Nectriaceae</taxon>
        <taxon>Fusarium</taxon>
    </lineage>
</organism>
<keyword evidence="2" id="KW-1133">Transmembrane helix</keyword>